<dbReference type="EMBL" id="JADBGQ010000010">
    <property type="protein sequence ID" value="KAG5377465.1"/>
    <property type="molecule type" value="Genomic_DNA"/>
</dbReference>
<comment type="caution">
    <text evidence="2">The sequence shown here is derived from an EMBL/GenBank/DDBJ whole genome shotgun (WGS) entry which is preliminary data.</text>
</comment>
<proteinExistence type="predicted"/>
<feature type="region of interest" description="Disordered" evidence="1">
    <location>
        <begin position="241"/>
        <end position="264"/>
    </location>
</feature>
<evidence type="ECO:0000256" key="1">
    <source>
        <dbReference type="SAM" id="MobiDB-lite"/>
    </source>
</evidence>
<accession>A0ABQ7KVG4</accession>
<name>A0ABQ7KVG4_BRACM</name>
<feature type="non-terminal residue" evidence="2">
    <location>
        <position position="1"/>
    </location>
</feature>
<evidence type="ECO:0000313" key="2">
    <source>
        <dbReference type="EMBL" id="KAG5377465.1"/>
    </source>
</evidence>
<evidence type="ECO:0000313" key="3">
    <source>
        <dbReference type="Proteomes" id="UP000823674"/>
    </source>
</evidence>
<dbReference type="Proteomes" id="UP000823674">
    <property type="component" value="Chromosome A10"/>
</dbReference>
<keyword evidence="3" id="KW-1185">Reference proteome</keyword>
<protein>
    <submittedName>
        <fullName evidence="2">Uncharacterized protein</fullName>
    </submittedName>
</protein>
<sequence length="264" mass="29324">LRAQGASLSGGFKLCLVLWRKGRKISPDYASLKGFEGLLHPLGCGGVVVDRWCQAVTVVGSFWFFPASAEMVSDFVPACAVAASSWDRQSSIASRWLLFLIAGIVEAILSGVIDRLGSTICLRSLPGVAMAHFCFAIVWLDFTCRWFEATRQGSSSASWTVTVISIEEFIGNQLLRKRHGSSRHLRQRGEPHGPVVIVNWLLESMNTYSAQIPESQYFLRISLKYFVFVRFSRQPESRSFLKHDRDPISPGSGKLGMSEKVESS</sequence>
<gene>
    <name evidence="2" type="primary">A10g507210.1_BraROA</name>
    <name evidence="2" type="ORF">IGI04_042061</name>
</gene>
<reference evidence="2 3" key="1">
    <citation type="submission" date="2021-03" db="EMBL/GenBank/DDBJ databases">
        <authorList>
            <person name="King G.J."/>
            <person name="Bancroft I."/>
            <person name="Baten A."/>
            <person name="Bloomfield J."/>
            <person name="Borpatragohain P."/>
            <person name="He Z."/>
            <person name="Irish N."/>
            <person name="Irwin J."/>
            <person name="Liu K."/>
            <person name="Mauleon R.P."/>
            <person name="Moore J."/>
            <person name="Morris R."/>
            <person name="Ostergaard L."/>
            <person name="Wang B."/>
            <person name="Wells R."/>
        </authorList>
    </citation>
    <scope>NUCLEOTIDE SEQUENCE [LARGE SCALE GENOMIC DNA]</scope>
    <source>
        <strain evidence="2">R-o-18</strain>
        <tissue evidence="2">Leaf</tissue>
    </source>
</reference>
<organism evidence="2 3">
    <name type="scientific">Brassica rapa subsp. trilocularis</name>
    <dbReference type="NCBI Taxonomy" id="1813537"/>
    <lineage>
        <taxon>Eukaryota</taxon>
        <taxon>Viridiplantae</taxon>
        <taxon>Streptophyta</taxon>
        <taxon>Embryophyta</taxon>
        <taxon>Tracheophyta</taxon>
        <taxon>Spermatophyta</taxon>
        <taxon>Magnoliopsida</taxon>
        <taxon>eudicotyledons</taxon>
        <taxon>Gunneridae</taxon>
        <taxon>Pentapetalae</taxon>
        <taxon>rosids</taxon>
        <taxon>malvids</taxon>
        <taxon>Brassicales</taxon>
        <taxon>Brassicaceae</taxon>
        <taxon>Brassiceae</taxon>
        <taxon>Brassica</taxon>
    </lineage>
</organism>